<comment type="caution">
    <text evidence="2">The sequence shown here is derived from an EMBL/GenBank/DDBJ whole genome shotgun (WGS) entry which is preliminary data.</text>
</comment>
<dbReference type="Proteomes" id="UP000215902">
    <property type="component" value="Unassembled WGS sequence"/>
</dbReference>
<gene>
    <name evidence="2" type="ORF">BOX15_Mlig016620g1</name>
</gene>
<accession>A0A267ERV4</accession>
<dbReference type="AlphaFoldDB" id="A0A267ERV4"/>
<proteinExistence type="predicted"/>
<keyword evidence="1" id="KW-0732">Signal</keyword>
<evidence type="ECO:0000313" key="2">
    <source>
        <dbReference type="EMBL" id="PAA63607.1"/>
    </source>
</evidence>
<sequence>MRLLVNRFMAQCLATVMAFCLCRLAQGKIPPTLPVCPEEEELKVQECQSRLNASLVNRLPQSRAFYTGVMQPTELSRVCRIITYYSACDTNALGFCRRIRPTPPPTDYFFMSLANFCYNGAFNDYPTLFLCYRSASRRTSDCYEKFRFNTDKQAALRRGYDCRQYRSLVDCVAKEIGSMCGEEAVKLVEPLLEISVPTAAFCTSNKFMKYVVSLQNDKTVNSGEGATTGSSANPLVSGDDGVTLDSASNSVSKFTLAISLTIVAFIQLSYDRF</sequence>
<organism evidence="2 3">
    <name type="scientific">Macrostomum lignano</name>
    <dbReference type="NCBI Taxonomy" id="282301"/>
    <lineage>
        <taxon>Eukaryota</taxon>
        <taxon>Metazoa</taxon>
        <taxon>Spiralia</taxon>
        <taxon>Lophotrochozoa</taxon>
        <taxon>Platyhelminthes</taxon>
        <taxon>Rhabditophora</taxon>
        <taxon>Macrostomorpha</taxon>
        <taxon>Macrostomida</taxon>
        <taxon>Macrostomidae</taxon>
        <taxon>Macrostomum</taxon>
    </lineage>
</organism>
<reference evidence="2 3" key="1">
    <citation type="submission" date="2017-06" db="EMBL/GenBank/DDBJ databases">
        <title>A platform for efficient transgenesis in Macrostomum lignano, a flatworm model organism for stem cell research.</title>
        <authorList>
            <person name="Berezikov E."/>
        </authorList>
    </citation>
    <scope>NUCLEOTIDE SEQUENCE [LARGE SCALE GENOMIC DNA]</scope>
    <source>
        <strain evidence="2">DV1</strain>
        <tissue evidence="2">Whole organism</tissue>
    </source>
</reference>
<keyword evidence="3" id="KW-1185">Reference proteome</keyword>
<feature type="signal peptide" evidence="1">
    <location>
        <begin position="1"/>
        <end position="27"/>
    </location>
</feature>
<feature type="chain" id="PRO_5012876532" description="DUF19 domain-containing protein" evidence="1">
    <location>
        <begin position="28"/>
        <end position="273"/>
    </location>
</feature>
<dbReference type="EMBL" id="NIVC01001829">
    <property type="protein sequence ID" value="PAA63607.1"/>
    <property type="molecule type" value="Genomic_DNA"/>
</dbReference>
<protein>
    <recommendedName>
        <fullName evidence="4">DUF19 domain-containing protein</fullName>
    </recommendedName>
</protein>
<evidence type="ECO:0008006" key="4">
    <source>
        <dbReference type="Google" id="ProtNLM"/>
    </source>
</evidence>
<name>A0A267ERV4_9PLAT</name>
<evidence type="ECO:0000256" key="1">
    <source>
        <dbReference type="SAM" id="SignalP"/>
    </source>
</evidence>
<evidence type="ECO:0000313" key="3">
    <source>
        <dbReference type="Proteomes" id="UP000215902"/>
    </source>
</evidence>